<feature type="region of interest" description="Disordered" evidence="1">
    <location>
        <begin position="237"/>
        <end position="275"/>
    </location>
</feature>
<evidence type="ECO:0000313" key="2">
    <source>
        <dbReference type="EMBL" id="CAG8979952.1"/>
    </source>
</evidence>
<evidence type="ECO:0000313" key="3">
    <source>
        <dbReference type="Proteomes" id="UP000701801"/>
    </source>
</evidence>
<organism evidence="2 3">
    <name type="scientific">Hymenoscyphus albidus</name>
    <dbReference type="NCBI Taxonomy" id="595503"/>
    <lineage>
        <taxon>Eukaryota</taxon>
        <taxon>Fungi</taxon>
        <taxon>Dikarya</taxon>
        <taxon>Ascomycota</taxon>
        <taxon>Pezizomycotina</taxon>
        <taxon>Leotiomycetes</taxon>
        <taxon>Helotiales</taxon>
        <taxon>Helotiaceae</taxon>
        <taxon>Hymenoscyphus</taxon>
    </lineage>
</organism>
<name>A0A9N9Q9Y8_9HELO</name>
<dbReference type="EMBL" id="CAJVRM010000349">
    <property type="protein sequence ID" value="CAG8979952.1"/>
    <property type="molecule type" value="Genomic_DNA"/>
</dbReference>
<dbReference type="OrthoDB" id="10358876at2759"/>
<gene>
    <name evidence="2" type="ORF">HYALB_00013083</name>
</gene>
<dbReference type="AlphaFoldDB" id="A0A9N9Q9Y8"/>
<feature type="compositionally biased region" description="Polar residues" evidence="1">
    <location>
        <begin position="250"/>
        <end position="263"/>
    </location>
</feature>
<comment type="caution">
    <text evidence="2">The sequence shown here is derived from an EMBL/GenBank/DDBJ whole genome shotgun (WGS) entry which is preliminary data.</text>
</comment>
<evidence type="ECO:0000256" key="1">
    <source>
        <dbReference type="SAM" id="MobiDB-lite"/>
    </source>
</evidence>
<keyword evidence="3" id="KW-1185">Reference proteome</keyword>
<protein>
    <submittedName>
        <fullName evidence="2">Uncharacterized protein</fullName>
    </submittedName>
</protein>
<dbReference type="Proteomes" id="UP000701801">
    <property type="component" value="Unassembled WGS sequence"/>
</dbReference>
<sequence length="293" mass="32465">MTFLDSNTIITLIKVMEFINDIEYPIKMSTTISKMSINELQALRRNCENMQTQYLDDVQMEKLVDLLVIADLAERRHREQKKASNIPLPSLDFDEQLYVNAPPSSPWKVKLSPPERLDRLAELLASLPEKVGLGGTPSSPAELPAIPTHFDVGITKTSPPFGDVTAGIEEKLADKSSIGEVAQKGSDSRCFAKSTIQEGTCFSCNAPHIRTRAGMQRSMNPIYEEQMEADGEKVQAAHKRPTHRDCVPTKKSTTSCRDATHNSPLIGPEVVNPTKNNKSEVVNFKVDESVIDS</sequence>
<proteinExistence type="predicted"/>
<accession>A0A9N9Q9Y8</accession>
<reference evidence="2" key="1">
    <citation type="submission" date="2021-07" db="EMBL/GenBank/DDBJ databases">
        <authorList>
            <person name="Durling M."/>
        </authorList>
    </citation>
    <scope>NUCLEOTIDE SEQUENCE</scope>
</reference>